<dbReference type="InterPro" id="IPR025112">
    <property type="entry name" value="PCMD"/>
</dbReference>
<dbReference type="Proteomes" id="UP000260644">
    <property type="component" value="Unassembled WGS sequence"/>
</dbReference>
<proteinExistence type="predicted"/>
<evidence type="ECO:0000313" key="3">
    <source>
        <dbReference type="EMBL" id="RFS19077.1"/>
    </source>
</evidence>
<dbReference type="Gene3D" id="2.60.40.2340">
    <property type="match status" value="1"/>
</dbReference>
<dbReference type="OrthoDB" id="713122at2"/>
<comment type="caution">
    <text evidence="3">The sequence shown here is derived from an EMBL/GenBank/DDBJ whole genome shotgun (WGS) entry which is preliminary data.</text>
</comment>
<keyword evidence="1" id="KW-0732">Signal</keyword>
<feature type="domain" description="Putative carbohydrate metabolism" evidence="2">
    <location>
        <begin position="123"/>
        <end position="352"/>
    </location>
</feature>
<dbReference type="AlphaFoldDB" id="A0A3E1Y3M6"/>
<evidence type="ECO:0000259" key="2">
    <source>
        <dbReference type="Pfam" id="PF13201"/>
    </source>
</evidence>
<dbReference type="Pfam" id="PF13201">
    <property type="entry name" value="PCMD"/>
    <property type="match status" value="1"/>
</dbReference>
<gene>
    <name evidence="3" type="ORF">DVR12_25040</name>
</gene>
<keyword evidence="4" id="KW-1185">Reference proteome</keyword>
<feature type="chain" id="PRO_5017731319" description="Putative carbohydrate metabolism domain-containing protein" evidence="1">
    <location>
        <begin position="24"/>
        <end position="355"/>
    </location>
</feature>
<protein>
    <recommendedName>
        <fullName evidence="2">Putative carbohydrate metabolism domain-containing protein</fullName>
    </recommendedName>
</protein>
<feature type="signal peptide" evidence="1">
    <location>
        <begin position="1"/>
        <end position="23"/>
    </location>
</feature>
<organism evidence="3 4">
    <name type="scientific">Chitinophaga silvatica</name>
    <dbReference type="NCBI Taxonomy" id="2282649"/>
    <lineage>
        <taxon>Bacteria</taxon>
        <taxon>Pseudomonadati</taxon>
        <taxon>Bacteroidota</taxon>
        <taxon>Chitinophagia</taxon>
        <taxon>Chitinophagales</taxon>
        <taxon>Chitinophagaceae</taxon>
        <taxon>Chitinophaga</taxon>
    </lineage>
</organism>
<name>A0A3E1Y3M6_9BACT</name>
<dbReference type="Gene3D" id="2.60.120.890">
    <property type="entry name" value="BT2081, beta-jelly-roll domain"/>
    <property type="match status" value="1"/>
</dbReference>
<dbReference type="RefSeq" id="WP_116978555.1">
    <property type="nucleotide sequence ID" value="NZ_QPMM01000016.1"/>
</dbReference>
<evidence type="ECO:0000256" key="1">
    <source>
        <dbReference type="SAM" id="SignalP"/>
    </source>
</evidence>
<reference evidence="3 4" key="1">
    <citation type="submission" date="2018-07" db="EMBL/GenBank/DDBJ databases">
        <title>Chitinophaga K2CV101002-2 sp. nov., isolated from a monsoon evergreen broad-leaved forest soil.</title>
        <authorList>
            <person name="Lv Y."/>
        </authorList>
    </citation>
    <scope>NUCLEOTIDE SEQUENCE [LARGE SCALE GENOMIC DNA]</scope>
    <source>
        <strain evidence="3 4">GDMCC 1.1288</strain>
    </source>
</reference>
<dbReference type="InterPro" id="IPR038653">
    <property type="entry name" value="Put_CMD_sf"/>
</dbReference>
<evidence type="ECO:0000313" key="4">
    <source>
        <dbReference type="Proteomes" id="UP000260644"/>
    </source>
</evidence>
<sequence length="355" mass="38775">MNKLKLGCLSVLLLLQYACIKKAPVNPEADIISFSIPARYLTSDVFIDQINSRILLNLTPAAFDSGVVPIITVSEGAHLTPPSGDSLHFSTKNQNTYVVTSASGVNQKTYVVTVVNIGVWQWDFEIWRENAKDKYQYPIEANEDSSEIWSSGNPGIALSGVPANPLEYPLRATTDAYHGKYAAEMVTRKGTALSELVGIKLFAGSLFLGVFDPTNALFQPLKATQFGQPYIGKPARFMGYYKYTPGDNYQDKSGTIIPGIKDSCSLYAVLFKGTTRLDGTNIQTSDRIVAIATLPDGGPQANYKRFDVPFIEVRPYEATDQLMLAIVASSSKDGDSYKGAIGSRLVLDSMQVTHQ</sequence>
<accession>A0A3E1Y3M6</accession>
<dbReference type="EMBL" id="QPMM01000016">
    <property type="protein sequence ID" value="RFS19077.1"/>
    <property type="molecule type" value="Genomic_DNA"/>
</dbReference>